<proteinExistence type="predicted"/>
<accession>A0ABP0FMV7</accession>
<keyword evidence="3" id="KW-1185">Reference proteome</keyword>
<feature type="compositionally biased region" description="Basic and acidic residues" evidence="1">
    <location>
        <begin position="1"/>
        <end position="27"/>
    </location>
</feature>
<sequence length="233" mass="26005">MEETRNEASGENKLFEDRETRSIDPSDHASSSSLFISPAAPVLLQQPHYIRASPTINWSCSETETRRDGNLTATISAERSGHFSEATARSFPLDPQTIESTMEPSERASSSLPVLWPDPSLIPPYVSMMPSLPNVTYVEEIDGDGRVSNRNPHMPLDQFPYTTPATESASFNQAVARTFEQQTYFYPFPTLPVEKETTNVRLSGEMLVSHHLTISLIVINVPDVMFTLNKLTQ</sequence>
<protein>
    <submittedName>
        <fullName evidence="2">Uncharacterized protein</fullName>
    </submittedName>
</protein>
<evidence type="ECO:0000256" key="1">
    <source>
        <dbReference type="SAM" id="MobiDB-lite"/>
    </source>
</evidence>
<organism evidence="2 3">
    <name type="scientific">Clavelina lepadiformis</name>
    <name type="common">Light-bulb sea squirt</name>
    <name type="synonym">Ascidia lepadiformis</name>
    <dbReference type="NCBI Taxonomy" id="159417"/>
    <lineage>
        <taxon>Eukaryota</taxon>
        <taxon>Metazoa</taxon>
        <taxon>Chordata</taxon>
        <taxon>Tunicata</taxon>
        <taxon>Ascidiacea</taxon>
        <taxon>Aplousobranchia</taxon>
        <taxon>Clavelinidae</taxon>
        <taxon>Clavelina</taxon>
    </lineage>
</organism>
<dbReference type="Proteomes" id="UP001642483">
    <property type="component" value="Unassembled WGS sequence"/>
</dbReference>
<reference evidence="2 3" key="1">
    <citation type="submission" date="2024-02" db="EMBL/GenBank/DDBJ databases">
        <authorList>
            <person name="Daric V."/>
            <person name="Darras S."/>
        </authorList>
    </citation>
    <scope>NUCLEOTIDE SEQUENCE [LARGE SCALE GENOMIC DNA]</scope>
</reference>
<evidence type="ECO:0000313" key="3">
    <source>
        <dbReference type="Proteomes" id="UP001642483"/>
    </source>
</evidence>
<name>A0ABP0FMV7_CLALP</name>
<comment type="caution">
    <text evidence="2">The sequence shown here is derived from an EMBL/GenBank/DDBJ whole genome shotgun (WGS) entry which is preliminary data.</text>
</comment>
<evidence type="ECO:0000313" key="2">
    <source>
        <dbReference type="EMBL" id="CAK8680984.1"/>
    </source>
</evidence>
<gene>
    <name evidence="2" type="ORF">CVLEPA_LOCUS11208</name>
</gene>
<feature type="region of interest" description="Disordered" evidence="1">
    <location>
        <begin position="1"/>
        <end position="32"/>
    </location>
</feature>
<dbReference type="EMBL" id="CAWYQH010000079">
    <property type="protein sequence ID" value="CAK8680984.1"/>
    <property type="molecule type" value="Genomic_DNA"/>
</dbReference>